<evidence type="ECO:0008006" key="3">
    <source>
        <dbReference type="Google" id="ProtNLM"/>
    </source>
</evidence>
<protein>
    <recommendedName>
        <fullName evidence="3">Phasin domain-containing protein</fullName>
    </recommendedName>
</protein>
<comment type="caution">
    <text evidence="1">The sequence shown here is derived from an EMBL/GenBank/DDBJ whole genome shotgun (WGS) entry which is preliminary data.</text>
</comment>
<name>A0AAW8CWE4_9BURK</name>
<accession>A0AAW8CWE4</accession>
<proteinExistence type="predicted"/>
<dbReference type="AlphaFoldDB" id="A0AAW8CWE4"/>
<evidence type="ECO:0000313" key="2">
    <source>
        <dbReference type="Proteomes" id="UP001242045"/>
    </source>
</evidence>
<evidence type="ECO:0000313" key="1">
    <source>
        <dbReference type="EMBL" id="MDP9894562.1"/>
    </source>
</evidence>
<dbReference type="EMBL" id="JAUSRD010000009">
    <property type="protein sequence ID" value="MDP9894562.1"/>
    <property type="molecule type" value="Genomic_DNA"/>
</dbReference>
<sequence>MSTQTTLASAAIHVVGQYNDAGKTLVGAYRTGVHRLLGGAATRYSNFLGSRQIPLVSEQIKANLIGAQEKVNGFLANRLDIDTSRIVNVMDRVAAGTTSGIETVAGRVARVESPVATSVLNTLNAINQPIATVSVQIADRIAAGAKQIETRVAGVDGDIAKPVRTVKAKAAVAKKPVRRAAARKAA</sequence>
<dbReference type="Proteomes" id="UP001242045">
    <property type="component" value="Unassembled WGS sequence"/>
</dbReference>
<organism evidence="1 2">
    <name type="scientific">Variovorax boronicumulans</name>
    <dbReference type="NCBI Taxonomy" id="436515"/>
    <lineage>
        <taxon>Bacteria</taxon>
        <taxon>Pseudomonadati</taxon>
        <taxon>Pseudomonadota</taxon>
        <taxon>Betaproteobacteria</taxon>
        <taxon>Burkholderiales</taxon>
        <taxon>Comamonadaceae</taxon>
        <taxon>Variovorax</taxon>
    </lineage>
</organism>
<reference evidence="1" key="1">
    <citation type="submission" date="2023-07" db="EMBL/GenBank/DDBJ databases">
        <title>Sorghum-associated microbial communities from plants grown in Nebraska, USA.</title>
        <authorList>
            <person name="Schachtman D."/>
        </authorList>
    </citation>
    <scope>NUCLEOTIDE SEQUENCE</scope>
    <source>
        <strain evidence="1">DS3754</strain>
    </source>
</reference>
<dbReference type="RefSeq" id="WP_013543820.1">
    <property type="nucleotide sequence ID" value="NZ_JAUSRD010000009.1"/>
</dbReference>
<gene>
    <name evidence="1" type="ORF">J2W31_003686</name>
</gene>